<name>A0A9P6VIK1_9HELO</name>
<accession>A0A9P6VIK1</accession>
<dbReference type="GO" id="GO:0016787">
    <property type="term" value="F:hydrolase activity"/>
    <property type="evidence" value="ECO:0007669"/>
    <property type="project" value="UniProtKB-KW"/>
</dbReference>
<dbReference type="Proteomes" id="UP000785200">
    <property type="component" value="Unassembled WGS sequence"/>
</dbReference>
<evidence type="ECO:0000259" key="2">
    <source>
        <dbReference type="Pfam" id="PF12697"/>
    </source>
</evidence>
<dbReference type="EMBL" id="VNKQ01000010">
    <property type="protein sequence ID" value="KAG0648349.1"/>
    <property type="molecule type" value="Genomic_DNA"/>
</dbReference>
<gene>
    <name evidence="3" type="ORF">D0Z07_5157</name>
</gene>
<feature type="domain" description="AB hydrolase-1" evidence="2">
    <location>
        <begin position="27"/>
        <end position="255"/>
    </location>
</feature>
<comment type="caution">
    <text evidence="3">The sequence shown here is derived from an EMBL/GenBank/DDBJ whole genome shotgun (WGS) entry which is preliminary data.</text>
</comment>
<dbReference type="OrthoDB" id="190201at2759"/>
<dbReference type="GO" id="GO:0016020">
    <property type="term" value="C:membrane"/>
    <property type="evidence" value="ECO:0007669"/>
    <property type="project" value="TreeGrafter"/>
</dbReference>
<dbReference type="Gene3D" id="3.40.50.1820">
    <property type="entry name" value="alpha/beta hydrolase"/>
    <property type="match status" value="1"/>
</dbReference>
<dbReference type="InterPro" id="IPR050266">
    <property type="entry name" value="AB_hydrolase_sf"/>
</dbReference>
<sequence length="266" mass="28525">MPEIKSFAVGPDTSLNVNISGNHGPTLIFLHFWGGSTRTYSQVISKLSLDFCCIAIDFPGWGSSTGPQSPDAYSITQLAIVIESLIPRLEIGDFTLVGHSMGGKVAQLITGRRLVKGLKGVVLVAPAPPTPLVLPADMKEQQLSAYSSPQSAEFVARNVLSSTKLDDETIAMLVEDMTRGNEFAKAAWPNYAMAEDIVEVAKKIDVPILVIAGELDKVETLDRVKKEVLCNVNGAEIVVVLGSGHLLPVEAPGEVSSLVREFVEKL</sequence>
<reference evidence="3" key="1">
    <citation type="submission" date="2019-07" db="EMBL/GenBank/DDBJ databases">
        <title>Hyphodiscus hymeniophilus genome sequencing and assembly.</title>
        <authorList>
            <person name="Kramer G."/>
            <person name="Nodwell J."/>
        </authorList>
    </citation>
    <scope>NUCLEOTIDE SEQUENCE</scope>
    <source>
        <strain evidence="3">ATCC 34498</strain>
    </source>
</reference>
<evidence type="ECO:0000313" key="4">
    <source>
        <dbReference type="Proteomes" id="UP000785200"/>
    </source>
</evidence>
<organism evidence="3 4">
    <name type="scientific">Hyphodiscus hymeniophilus</name>
    <dbReference type="NCBI Taxonomy" id="353542"/>
    <lineage>
        <taxon>Eukaryota</taxon>
        <taxon>Fungi</taxon>
        <taxon>Dikarya</taxon>
        <taxon>Ascomycota</taxon>
        <taxon>Pezizomycotina</taxon>
        <taxon>Leotiomycetes</taxon>
        <taxon>Helotiales</taxon>
        <taxon>Hyphodiscaceae</taxon>
        <taxon>Hyphodiscus</taxon>
    </lineage>
</organism>
<dbReference type="Pfam" id="PF12697">
    <property type="entry name" value="Abhydrolase_6"/>
    <property type="match status" value="1"/>
</dbReference>
<dbReference type="InterPro" id="IPR029058">
    <property type="entry name" value="AB_hydrolase_fold"/>
</dbReference>
<evidence type="ECO:0000313" key="3">
    <source>
        <dbReference type="EMBL" id="KAG0648349.1"/>
    </source>
</evidence>
<proteinExistence type="predicted"/>
<evidence type="ECO:0000256" key="1">
    <source>
        <dbReference type="ARBA" id="ARBA00022801"/>
    </source>
</evidence>
<dbReference type="SUPFAM" id="SSF53474">
    <property type="entry name" value="alpha/beta-Hydrolases"/>
    <property type="match status" value="1"/>
</dbReference>
<dbReference type="AlphaFoldDB" id="A0A9P6VIK1"/>
<dbReference type="PANTHER" id="PTHR43798">
    <property type="entry name" value="MONOACYLGLYCEROL LIPASE"/>
    <property type="match status" value="1"/>
</dbReference>
<dbReference type="PANTHER" id="PTHR43798:SF31">
    <property type="entry name" value="AB HYDROLASE SUPERFAMILY PROTEIN YCLE"/>
    <property type="match status" value="1"/>
</dbReference>
<protein>
    <submittedName>
        <fullName evidence="3">Hydrolase</fullName>
    </submittedName>
</protein>
<dbReference type="PRINTS" id="PR00111">
    <property type="entry name" value="ABHYDROLASE"/>
</dbReference>
<keyword evidence="4" id="KW-1185">Reference proteome</keyword>
<dbReference type="InterPro" id="IPR000073">
    <property type="entry name" value="AB_hydrolase_1"/>
</dbReference>
<keyword evidence="1 3" id="KW-0378">Hydrolase</keyword>